<feature type="domain" description="Xylose isomerase-like TIM barrel" evidence="1">
    <location>
        <begin position="57"/>
        <end position="284"/>
    </location>
</feature>
<organism evidence="2 3">
    <name type="scientific">Negadavirga shengliensis</name>
    <dbReference type="NCBI Taxonomy" id="1389218"/>
    <lineage>
        <taxon>Bacteria</taxon>
        <taxon>Pseudomonadati</taxon>
        <taxon>Bacteroidota</taxon>
        <taxon>Cytophagia</taxon>
        <taxon>Cytophagales</taxon>
        <taxon>Cyclobacteriaceae</taxon>
        <taxon>Negadavirga</taxon>
    </lineage>
</organism>
<gene>
    <name evidence="2" type="ORF">ACFPFU_23225</name>
</gene>
<evidence type="ECO:0000313" key="3">
    <source>
        <dbReference type="Proteomes" id="UP001595818"/>
    </source>
</evidence>
<protein>
    <submittedName>
        <fullName evidence="2">Sugar phosphate isomerase/epimerase family protein</fullName>
    </submittedName>
</protein>
<evidence type="ECO:0000313" key="2">
    <source>
        <dbReference type="EMBL" id="MFC4874634.1"/>
    </source>
</evidence>
<accession>A0ABV9T798</accession>
<dbReference type="InterPro" id="IPR050312">
    <property type="entry name" value="IolE/XylAMocC-like"/>
</dbReference>
<dbReference type="Pfam" id="PF01261">
    <property type="entry name" value="AP_endonuc_2"/>
    <property type="match status" value="1"/>
</dbReference>
<dbReference type="GO" id="GO:0016853">
    <property type="term" value="F:isomerase activity"/>
    <property type="evidence" value="ECO:0007669"/>
    <property type="project" value="UniProtKB-KW"/>
</dbReference>
<name>A0ABV9T798_9BACT</name>
<dbReference type="PROSITE" id="PS51318">
    <property type="entry name" value="TAT"/>
    <property type="match status" value="1"/>
</dbReference>
<dbReference type="InterPro" id="IPR013022">
    <property type="entry name" value="Xyl_isomerase-like_TIM-brl"/>
</dbReference>
<evidence type="ECO:0000259" key="1">
    <source>
        <dbReference type="Pfam" id="PF01261"/>
    </source>
</evidence>
<dbReference type="EMBL" id="JBHSJJ010000020">
    <property type="protein sequence ID" value="MFC4874634.1"/>
    <property type="molecule type" value="Genomic_DNA"/>
</dbReference>
<proteinExistence type="predicted"/>
<dbReference type="Proteomes" id="UP001595818">
    <property type="component" value="Unassembled WGS sequence"/>
</dbReference>
<comment type="caution">
    <text evidence="2">The sequence shown here is derived from an EMBL/GenBank/DDBJ whole genome shotgun (WGS) entry which is preliminary data.</text>
</comment>
<dbReference type="RefSeq" id="WP_377068672.1">
    <property type="nucleotide sequence ID" value="NZ_JBHSJJ010000020.1"/>
</dbReference>
<keyword evidence="2" id="KW-0413">Isomerase</keyword>
<dbReference type="InterPro" id="IPR006311">
    <property type="entry name" value="TAT_signal"/>
</dbReference>
<sequence>MTNLQQRRDFLKKASLLTMGGVLSHSWLDAADKPGKNIGLQLYSLREDINDNVVPVLQKVSEIGYRNLEAANYQDGKIYGKTPAEMKKIVSDLGMTMQSAHVGGPRDYSKDSHEEAMDWWKKAAEDHAAVGATYLIKPSMPIPSTLDELRVWCDYYNHIGKIAQSNGLVFGFHNHSREFEKIEGKVMYDFMLENTDPALFCMELDVYWAKKGGYDPVDYLKKYKGRFPLLHIKDEKEIGQSGDMDFKPIFKAAYAQGMKGYFVEVERYDYEPIVSVEKSFDFLARASYVK</sequence>
<dbReference type="PANTHER" id="PTHR12110">
    <property type="entry name" value="HYDROXYPYRUVATE ISOMERASE"/>
    <property type="match status" value="1"/>
</dbReference>
<keyword evidence="3" id="KW-1185">Reference proteome</keyword>
<dbReference type="InterPro" id="IPR036237">
    <property type="entry name" value="Xyl_isomerase-like_sf"/>
</dbReference>
<reference evidence="3" key="1">
    <citation type="journal article" date="2019" name="Int. J. Syst. Evol. Microbiol.">
        <title>The Global Catalogue of Microorganisms (GCM) 10K type strain sequencing project: providing services to taxonomists for standard genome sequencing and annotation.</title>
        <authorList>
            <consortium name="The Broad Institute Genomics Platform"/>
            <consortium name="The Broad Institute Genome Sequencing Center for Infectious Disease"/>
            <person name="Wu L."/>
            <person name="Ma J."/>
        </authorList>
    </citation>
    <scope>NUCLEOTIDE SEQUENCE [LARGE SCALE GENOMIC DNA]</scope>
    <source>
        <strain evidence="3">CGMCC 4.7466</strain>
    </source>
</reference>
<dbReference type="PANTHER" id="PTHR12110:SF41">
    <property type="entry name" value="INOSOSE DEHYDRATASE"/>
    <property type="match status" value="1"/>
</dbReference>
<dbReference type="Gene3D" id="3.20.20.150">
    <property type="entry name" value="Divalent-metal-dependent TIM barrel enzymes"/>
    <property type="match status" value="1"/>
</dbReference>
<dbReference type="SUPFAM" id="SSF51658">
    <property type="entry name" value="Xylose isomerase-like"/>
    <property type="match status" value="1"/>
</dbReference>